<feature type="region of interest" description="Disordered" evidence="1">
    <location>
        <begin position="34"/>
        <end position="56"/>
    </location>
</feature>
<evidence type="ECO:0000313" key="3">
    <source>
        <dbReference type="EMBL" id="WKN37796.1"/>
    </source>
</evidence>
<keyword evidence="2" id="KW-0812">Transmembrane</keyword>
<sequence length="56" mass="6687">MAVYETMTLGITYSYWLFTISVGLLLWYSYRRRKADEEKEKAPPSKPDKKKKSPKR</sequence>
<organism evidence="3">
    <name type="scientific">Roseihalotalea indica</name>
    <dbReference type="NCBI Taxonomy" id="2867963"/>
    <lineage>
        <taxon>Bacteria</taxon>
        <taxon>Pseudomonadati</taxon>
        <taxon>Bacteroidota</taxon>
        <taxon>Cytophagia</taxon>
        <taxon>Cytophagales</taxon>
        <taxon>Catalimonadaceae</taxon>
        <taxon>Roseihalotalea</taxon>
    </lineage>
</organism>
<name>A0AA49JEW2_9BACT</name>
<reference evidence="3" key="1">
    <citation type="journal article" date="2023" name="Comput. Struct. Biotechnol. J.">
        <title>Discovery of a novel marine Bacteroidetes with a rich repertoire of carbohydrate-active enzymes.</title>
        <authorList>
            <person name="Chen B."/>
            <person name="Liu G."/>
            <person name="Chen Q."/>
            <person name="Wang H."/>
            <person name="Liu L."/>
            <person name="Tang K."/>
        </authorList>
    </citation>
    <scope>NUCLEOTIDE SEQUENCE</scope>
    <source>
        <strain evidence="3">TK19036</strain>
    </source>
</reference>
<reference evidence="3" key="2">
    <citation type="journal article" date="2024" name="Antonie Van Leeuwenhoek">
        <title>Roseihalotalea indica gen. nov., sp. nov., a halophilic Bacteroidetes from mesopelagic Southwest Indian Ocean with higher carbohydrate metabolic potential.</title>
        <authorList>
            <person name="Chen B."/>
            <person name="Zhang M."/>
            <person name="Lin D."/>
            <person name="Ye J."/>
            <person name="Tang K."/>
        </authorList>
    </citation>
    <scope>NUCLEOTIDE SEQUENCE</scope>
    <source>
        <strain evidence="3">TK19036</strain>
    </source>
</reference>
<evidence type="ECO:0000256" key="1">
    <source>
        <dbReference type="SAM" id="MobiDB-lite"/>
    </source>
</evidence>
<feature type="transmembrane region" description="Helical" evidence="2">
    <location>
        <begin position="12"/>
        <end position="30"/>
    </location>
</feature>
<dbReference type="AlphaFoldDB" id="A0AA49JEW2"/>
<accession>A0AA49JEW2</accession>
<feature type="compositionally biased region" description="Basic and acidic residues" evidence="1">
    <location>
        <begin position="34"/>
        <end position="47"/>
    </location>
</feature>
<protein>
    <submittedName>
        <fullName evidence="3">Uncharacterized protein</fullName>
    </submittedName>
</protein>
<keyword evidence="2" id="KW-1133">Transmembrane helix</keyword>
<keyword evidence="2" id="KW-0472">Membrane</keyword>
<dbReference type="EMBL" id="CP120682">
    <property type="protein sequence ID" value="WKN37796.1"/>
    <property type="molecule type" value="Genomic_DNA"/>
</dbReference>
<gene>
    <name evidence="3" type="ORF">K4G66_03620</name>
</gene>
<proteinExistence type="predicted"/>
<evidence type="ECO:0000256" key="2">
    <source>
        <dbReference type="SAM" id="Phobius"/>
    </source>
</evidence>